<keyword evidence="3" id="KW-1185">Reference proteome</keyword>
<dbReference type="AlphaFoldDB" id="A0A0C2T5K5"/>
<dbReference type="InParanoid" id="A0A0C2T5K5"/>
<gene>
    <name evidence="2" type="ORF">M378DRAFT_154691</name>
</gene>
<feature type="non-terminal residue" evidence="2">
    <location>
        <position position="141"/>
    </location>
</feature>
<reference evidence="2 3" key="1">
    <citation type="submission" date="2014-04" db="EMBL/GenBank/DDBJ databases">
        <title>Evolutionary Origins and Diversification of the Mycorrhizal Mutualists.</title>
        <authorList>
            <consortium name="DOE Joint Genome Institute"/>
            <consortium name="Mycorrhizal Genomics Consortium"/>
            <person name="Kohler A."/>
            <person name="Kuo A."/>
            <person name="Nagy L.G."/>
            <person name="Floudas D."/>
            <person name="Copeland A."/>
            <person name="Barry K.W."/>
            <person name="Cichocki N."/>
            <person name="Veneault-Fourrey C."/>
            <person name="LaButti K."/>
            <person name="Lindquist E.A."/>
            <person name="Lipzen A."/>
            <person name="Lundell T."/>
            <person name="Morin E."/>
            <person name="Murat C."/>
            <person name="Riley R."/>
            <person name="Ohm R."/>
            <person name="Sun H."/>
            <person name="Tunlid A."/>
            <person name="Henrissat B."/>
            <person name="Grigoriev I.V."/>
            <person name="Hibbett D.S."/>
            <person name="Martin F."/>
        </authorList>
    </citation>
    <scope>NUCLEOTIDE SEQUENCE [LARGE SCALE GENOMIC DNA]</scope>
    <source>
        <strain evidence="2 3">Koide BX008</strain>
    </source>
</reference>
<dbReference type="HOGENOM" id="CLU_1829890_0_0_1"/>
<sequence length="141" mass="15668">MDRNMHRGDWRLATGRRRARTGRWTRLEGNREKVMVTSDDGGVRLVLTSGGVMTFDRATVECRPVTGKTHKKGRADVVICDALESGQVGTLILSSMGGGFLLWLTTIFFIYRTVLLLDCLALGLRTILVVDCFIPGLLLRT</sequence>
<feature type="transmembrane region" description="Helical" evidence="1">
    <location>
        <begin position="91"/>
        <end position="114"/>
    </location>
</feature>
<accession>A0A0C2T5K5</accession>
<feature type="transmembrane region" description="Helical" evidence="1">
    <location>
        <begin position="120"/>
        <end position="139"/>
    </location>
</feature>
<dbReference type="Proteomes" id="UP000054549">
    <property type="component" value="Unassembled WGS sequence"/>
</dbReference>
<dbReference type="EMBL" id="KN818222">
    <property type="protein sequence ID" value="KIL71200.1"/>
    <property type="molecule type" value="Genomic_DNA"/>
</dbReference>
<keyword evidence="1" id="KW-0812">Transmembrane</keyword>
<organism evidence="2 3">
    <name type="scientific">Amanita muscaria (strain Koide BX008)</name>
    <dbReference type="NCBI Taxonomy" id="946122"/>
    <lineage>
        <taxon>Eukaryota</taxon>
        <taxon>Fungi</taxon>
        <taxon>Dikarya</taxon>
        <taxon>Basidiomycota</taxon>
        <taxon>Agaricomycotina</taxon>
        <taxon>Agaricomycetes</taxon>
        <taxon>Agaricomycetidae</taxon>
        <taxon>Agaricales</taxon>
        <taxon>Pluteineae</taxon>
        <taxon>Amanitaceae</taxon>
        <taxon>Amanita</taxon>
    </lineage>
</organism>
<keyword evidence="1" id="KW-1133">Transmembrane helix</keyword>
<evidence type="ECO:0000313" key="2">
    <source>
        <dbReference type="EMBL" id="KIL71200.1"/>
    </source>
</evidence>
<protein>
    <submittedName>
        <fullName evidence="2">Uncharacterized protein</fullName>
    </submittedName>
</protein>
<name>A0A0C2T5K5_AMAMK</name>
<evidence type="ECO:0000256" key="1">
    <source>
        <dbReference type="SAM" id="Phobius"/>
    </source>
</evidence>
<evidence type="ECO:0000313" key="3">
    <source>
        <dbReference type="Proteomes" id="UP000054549"/>
    </source>
</evidence>
<proteinExistence type="predicted"/>
<keyword evidence="1" id="KW-0472">Membrane</keyword>